<evidence type="ECO:0000313" key="13">
    <source>
        <dbReference type="Proteomes" id="UP000297737"/>
    </source>
</evidence>
<keyword evidence="8 9" id="KW-0472">Membrane</keyword>
<evidence type="ECO:0000256" key="1">
    <source>
        <dbReference type="ARBA" id="ARBA00004167"/>
    </source>
</evidence>
<evidence type="ECO:0000256" key="4">
    <source>
        <dbReference type="ARBA" id="ARBA00022692"/>
    </source>
</evidence>
<comment type="function">
    <text evidence="9">Part of the twin-arginine translocation (Tat) system that transports large folded proteins containing a characteristic twin-arginine motif in their signal peptide across membranes. Together with TatC, TatB is part of a receptor directly interacting with Tat signal peptides. TatB may form an oligomeric binding site that transiently accommodates folded Tat precursor proteins before their translocation.</text>
</comment>
<dbReference type="HAMAP" id="MF_00237">
    <property type="entry name" value="TatB"/>
    <property type="match status" value="1"/>
</dbReference>
<dbReference type="PANTHER" id="PTHR33162">
    <property type="entry name" value="SEC-INDEPENDENT PROTEIN TRANSLOCASE PROTEIN TATA, CHLOROPLASTIC"/>
    <property type="match status" value="1"/>
</dbReference>
<evidence type="ECO:0000313" key="12">
    <source>
        <dbReference type="EMBL" id="TFU03540.1"/>
    </source>
</evidence>
<comment type="subcellular location">
    <subcellularLocation>
        <location evidence="9">Cell membrane</location>
        <topology evidence="9">Single-pass membrane protein</topology>
    </subcellularLocation>
    <subcellularLocation>
        <location evidence="1">Membrane</location>
        <topology evidence="1">Single-pass membrane protein</topology>
    </subcellularLocation>
</comment>
<feature type="region of interest" description="Disordered" evidence="10">
    <location>
        <begin position="129"/>
        <end position="167"/>
    </location>
</feature>
<keyword evidence="4 9" id="KW-0812">Transmembrane</keyword>
<evidence type="ECO:0000256" key="6">
    <source>
        <dbReference type="ARBA" id="ARBA00022989"/>
    </source>
</evidence>
<keyword evidence="2 9" id="KW-0813">Transport</keyword>
<dbReference type="RefSeq" id="WP_135246132.1">
    <property type="nucleotide sequence ID" value="NZ_SIHO01000002.1"/>
</dbReference>
<comment type="subunit">
    <text evidence="9">The Tat system comprises two distinct complexes: a TatABC complex, containing multiple copies of TatA, TatB and TatC subunits, and a separate TatA complex, containing only TatA subunits. Substrates initially bind to the TatABC complex, which probably triggers association of the separate TatA complex to form the active translocon.</text>
</comment>
<keyword evidence="7 9" id="KW-0811">Translocation</keyword>
<evidence type="ECO:0000256" key="7">
    <source>
        <dbReference type="ARBA" id="ARBA00023010"/>
    </source>
</evidence>
<gene>
    <name evidence="9 12" type="primary">tatB</name>
    <name evidence="12" type="ORF">EUV02_10275</name>
</gene>
<dbReference type="InterPro" id="IPR018448">
    <property type="entry name" value="TatB"/>
</dbReference>
<dbReference type="GO" id="GO:0008320">
    <property type="term" value="F:protein transmembrane transporter activity"/>
    <property type="evidence" value="ECO:0007669"/>
    <property type="project" value="UniProtKB-UniRule"/>
</dbReference>
<feature type="transmembrane region" description="Helical" evidence="11">
    <location>
        <begin position="6"/>
        <end position="22"/>
    </location>
</feature>
<dbReference type="Pfam" id="PF02416">
    <property type="entry name" value="TatA_B_E"/>
    <property type="match status" value="1"/>
</dbReference>
<dbReference type="AlphaFoldDB" id="A0A4Y9EP98"/>
<dbReference type="GO" id="GO:0033281">
    <property type="term" value="C:TAT protein transport complex"/>
    <property type="evidence" value="ECO:0007669"/>
    <property type="project" value="UniProtKB-UniRule"/>
</dbReference>
<evidence type="ECO:0000256" key="2">
    <source>
        <dbReference type="ARBA" id="ARBA00022448"/>
    </source>
</evidence>
<feature type="compositionally biased region" description="Low complexity" evidence="10">
    <location>
        <begin position="146"/>
        <end position="155"/>
    </location>
</feature>
<keyword evidence="13" id="KW-1185">Reference proteome</keyword>
<dbReference type="GO" id="GO:0043953">
    <property type="term" value="P:protein transport by the Tat complex"/>
    <property type="evidence" value="ECO:0007669"/>
    <property type="project" value="UniProtKB-UniRule"/>
</dbReference>
<dbReference type="Proteomes" id="UP000297737">
    <property type="component" value="Unassembled WGS sequence"/>
</dbReference>
<dbReference type="InterPro" id="IPR003369">
    <property type="entry name" value="TatA/B/E"/>
</dbReference>
<evidence type="ECO:0000256" key="11">
    <source>
        <dbReference type="SAM" id="Phobius"/>
    </source>
</evidence>
<dbReference type="EMBL" id="SIHO01000002">
    <property type="protein sequence ID" value="TFU03540.1"/>
    <property type="molecule type" value="Genomic_DNA"/>
</dbReference>
<comment type="similarity">
    <text evidence="9">Belongs to the TatB family.</text>
</comment>
<dbReference type="PANTHER" id="PTHR33162:SF1">
    <property type="entry name" value="SEC-INDEPENDENT PROTEIN TRANSLOCASE PROTEIN TATA, CHLOROPLASTIC"/>
    <property type="match status" value="1"/>
</dbReference>
<keyword evidence="3 9" id="KW-1003">Cell membrane</keyword>
<protein>
    <recommendedName>
        <fullName evidence="9">Sec-independent protein translocase protein TatB</fullName>
    </recommendedName>
</protein>
<evidence type="ECO:0000256" key="5">
    <source>
        <dbReference type="ARBA" id="ARBA00022927"/>
    </source>
</evidence>
<evidence type="ECO:0000256" key="3">
    <source>
        <dbReference type="ARBA" id="ARBA00022475"/>
    </source>
</evidence>
<feature type="compositionally biased region" description="Basic residues" evidence="10">
    <location>
        <begin position="156"/>
        <end position="167"/>
    </location>
</feature>
<evidence type="ECO:0000256" key="9">
    <source>
        <dbReference type="HAMAP-Rule" id="MF_00237"/>
    </source>
</evidence>
<dbReference type="PRINTS" id="PR01506">
    <property type="entry name" value="TATBPROTEIN"/>
</dbReference>
<dbReference type="Gene3D" id="1.20.5.3310">
    <property type="match status" value="1"/>
</dbReference>
<evidence type="ECO:0000256" key="10">
    <source>
        <dbReference type="SAM" id="MobiDB-lite"/>
    </source>
</evidence>
<comment type="caution">
    <text evidence="12">The sequence shown here is derived from an EMBL/GenBank/DDBJ whole genome shotgun (WGS) entry which is preliminary data.</text>
</comment>
<dbReference type="NCBIfam" id="TIGR01410">
    <property type="entry name" value="tatB"/>
    <property type="match status" value="1"/>
</dbReference>
<evidence type="ECO:0000256" key="8">
    <source>
        <dbReference type="ARBA" id="ARBA00023136"/>
    </source>
</evidence>
<keyword evidence="6 9" id="KW-1133">Transmembrane helix</keyword>
<sequence length="167" mass="17865">MFDIGYSELLLIAVVALVVIGPKDLPRVMRMVGGWVGKGRAMTRHVRAGFDTMMREAELEEMQKAWAKQNEEIMRATPSLATSDWMGVTDTPAPESHTAIAATAETTVAESFSVTDESARAAVATEAAVDVTAKPAAKPRAKAKPKTQTETAAKKPAPKRRAKAADA</sequence>
<accession>A0A4Y9EP98</accession>
<name>A0A4Y9EP98_9SPHN</name>
<dbReference type="OrthoDB" id="7206969at2"/>
<proteinExistence type="inferred from homology"/>
<keyword evidence="5 9" id="KW-0653">Protein transport</keyword>
<reference evidence="12 13" key="1">
    <citation type="submission" date="2019-02" db="EMBL/GenBank/DDBJ databases">
        <title>Polymorphobacter sp. isolated from the lake at the Tibet of China.</title>
        <authorList>
            <person name="Li A."/>
        </authorList>
    </citation>
    <scope>NUCLEOTIDE SEQUENCE [LARGE SCALE GENOMIC DNA]</scope>
    <source>
        <strain evidence="12 13">DJ1R-1</strain>
    </source>
</reference>
<organism evidence="12 13">
    <name type="scientific">Glacieibacterium arshaanense</name>
    <dbReference type="NCBI Taxonomy" id="2511025"/>
    <lineage>
        <taxon>Bacteria</taxon>
        <taxon>Pseudomonadati</taxon>
        <taxon>Pseudomonadota</taxon>
        <taxon>Alphaproteobacteria</taxon>
        <taxon>Sphingomonadales</taxon>
        <taxon>Sphingosinicellaceae</taxon>
        <taxon>Glacieibacterium</taxon>
    </lineage>
</organism>